<evidence type="ECO:0000313" key="2">
    <source>
        <dbReference type="Proteomes" id="UP000051952"/>
    </source>
</evidence>
<accession>A0A0S4KL60</accession>
<dbReference type="OrthoDB" id="269777at2759"/>
<dbReference type="EMBL" id="CYKH01001812">
    <property type="protein sequence ID" value="CUI15095.1"/>
    <property type="molecule type" value="Genomic_DNA"/>
</dbReference>
<name>A0A0S4KL60_BODSA</name>
<sequence>MTRDNPTTNCLVKGHFLAAFFSTKHTQHCPPKGFRSSTYITLHTTTMYTPTYTTDAKRIARLEANVKEGLARESLSQVDRDRLDRQALSVDSDRLQTLFKNAAENRAAAIAARKAAF</sequence>
<gene>
    <name evidence="1" type="ORF">BSAL_26015</name>
</gene>
<evidence type="ECO:0000313" key="1">
    <source>
        <dbReference type="EMBL" id="CUI15095.1"/>
    </source>
</evidence>
<dbReference type="Proteomes" id="UP000051952">
    <property type="component" value="Unassembled WGS sequence"/>
</dbReference>
<dbReference type="AlphaFoldDB" id="A0A0S4KL60"/>
<protein>
    <submittedName>
        <fullName evidence="1">Uncharacterized protein</fullName>
    </submittedName>
</protein>
<proteinExistence type="predicted"/>
<reference evidence="2" key="1">
    <citation type="submission" date="2015-09" db="EMBL/GenBank/DDBJ databases">
        <authorList>
            <consortium name="Pathogen Informatics"/>
        </authorList>
    </citation>
    <scope>NUCLEOTIDE SEQUENCE [LARGE SCALE GENOMIC DNA]</scope>
    <source>
        <strain evidence="2">Lake Konstanz</strain>
    </source>
</reference>
<keyword evidence="2" id="KW-1185">Reference proteome</keyword>
<organism evidence="1 2">
    <name type="scientific">Bodo saltans</name>
    <name type="common">Flagellated protozoan</name>
    <dbReference type="NCBI Taxonomy" id="75058"/>
    <lineage>
        <taxon>Eukaryota</taxon>
        <taxon>Discoba</taxon>
        <taxon>Euglenozoa</taxon>
        <taxon>Kinetoplastea</taxon>
        <taxon>Metakinetoplastina</taxon>
        <taxon>Eubodonida</taxon>
        <taxon>Bodonidae</taxon>
        <taxon>Bodo</taxon>
    </lineage>
</organism>
<dbReference type="VEuPathDB" id="TriTrypDB:BSAL_26015"/>